<evidence type="ECO:0000313" key="4">
    <source>
        <dbReference type="EMBL" id="QNP91247.1"/>
    </source>
</evidence>
<sequence length="194" mass="20741">MEAVELVGVFPVGPEQYLCALLQRSSNGRCIPVWVPMQEGSELAARLDGWSPNRPRTIDAVVELIRTTGLSVETIELSSYVDGMFMATVSFADGAELDLRASDAITLAHELDQELAVDEHVANQASMYLSAEDAERFLGAEIVVADVEGEAQSASGDAQADADFEELMRNLGVDNLDADDAGDTDGEEGTQASE</sequence>
<dbReference type="EMBL" id="CP061032">
    <property type="protein sequence ID" value="QNP91247.1"/>
    <property type="molecule type" value="Genomic_DNA"/>
</dbReference>
<dbReference type="EMBL" id="JACMYE010000004">
    <property type="protein sequence ID" value="MBC3178720.1"/>
    <property type="molecule type" value="Genomic_DNA"/>
</dbReference>
<feature type="compositionally biased region" description="Acidic residues" evidence="1">
    <location>
        <begin position="176"/>
        <end position="188"/>
    </location>
</feature>
<name>A0A7H0K1T1_9CORY</name>
<dbReference type="Proteomes" id="UP000642876">
    <property type="component" value="Unassembled WGS sequence"/>
</dbReference>
<protein>
    <submittedName>
        <fullName evidence="4">Bifunctional nuclease family protein</fullName>
    </submittedName>
</protein>
<dbReference type="SUPFAM" id="SSF103256">
    <property type="entry name" value="Hypothetical protein TM0160"/>
    <property type="match status" value="1"/>
</dbReference>
<evidence type="ECO:0000313" key="5">
    <source>
        <dbReference type="Proteomes" id="UP000516235"/>
    </source>
</evidence>
<proteinExistence type="predicted"/>
<dbReference type="Proteomes" id="UP000516235">
    <property type="component" value="Chromosome"/>
</dbReference>
<evidence type="ECO:0000259" key="2">
    <source>
        <dbReference type="PROSITE" id="PS51658"/>
    </source>
</evidence>
<gene>
    <name evidence="3" type="ORF">H7348_05260</name>
    <name evidence="4" type="ORF">IAU68_05765</name>
</gene>
<reference evidence="5 6" key="1">
    <citation type="submission" date="2020-08" db="EMBL/GenBank/DDBJ databases">
        <title>novel species in genus Corynebacterium.</title>
        <authorList>
            <person name="Zhang G."/>
        </authorList>
    </citation>
    <scope>NUCLEOTIDE SEQUENCE [LARGE SCALE GENOMIC DNA]</scope>
    <source>
        <strain evidence="4">Zg-917</strain>
        <strain evidence="5 6">zg-917</strain>
    </source>
</reference>
<dbReference type="InterPro" id="IPR003729">
    <property type="entry name" value="Bi_nuclease_dom"/>
</dbReference>
<feature type="region of interest" description="Disordered" evidence="1">
    <location>
        <begin position="172"/>
        <end position="194"/>
    </location>
</feature>
<dbReference type="AlphaFoldDB" id="A0A7H0K1T1"/>
<dbReference type="Pfam" id="PF02577">
    <property type="entry name" value="BFN_dom"/>
    <property type="match status" value="1"/>
</dbReference>
<dbReference type="Gene3D" id="3.10.690.10">
    <property type="entry name" value="Bifunctional nuclease domain"/>
    <property type="match status" value="1"/>
</dbReference>
<dbReference type="InterPro" id="IPR036104">
    <property type="entry name" value="BFN_sf"/>
</dbReference>
<organism evidence="4 5">
    <name type="scientific">Corynebacterium lujinxingii</name>
    <dbReference type="NCBI Taxonomy" id="2763010"/>
    <lineage>
        <taxon>Bacteria</taxon>
        <taxon>Bacillati</taxon>
        <taxon>Actinomycetota</taxon>
        <taxon>Actinomycetes</taxon>
        <taxon>Mycobacteriales</taxon>
        <taxon>Corynebacteriaceae</taxon>
        <taxon>Corynebacterium</taxon>
    </lineage>
</organism>
<dbReference type="PROSITE" id="PS51658">
    <property type="entry name" value="BFN"/>
    <property type="match status" value="1"/>
</dbReference>
<feature type="domain" description="BFN" evidence="2">
    <location>
        <begin position="1"/>
        <end position="129"/>
    </location>
</feature>
<evidence type="ECO:0000313" key="6">
    <source>
        <dbReference type="Proteomes" id="UP000642876"/>
    </source>
</evidence>
<dbReference type="KEGG" id="cluj:IAU68_05765"/>
<dbReference type="GO" id="GO:0004518">
    <property type="term" value="F:nuclease activity"/>
    <property type="evidence" value="ECO:0007669"/>
    <property type="project" value="InterPro"/>
</dbReference>
<accession>A0A7H0K1T1</accession>
<evidence type="ECO:0000313" key="3">
    <source>
        <dbReference type="EMBL" id="MBC3178720.1"/>
    </source>
</evidence>
<keyword evidence="6" id="KW-1185">Reference proteome</keyword>
<dbReference type="RefSeq" id="WP_171193945.1">
    <property type="nucleotide sequence ID" value="NZ_CP061032.1"/>
</dbReference>
<evidence type="ECO:0000256" key="1">
    <source>
        <dbReference type="SAM" id="MobiDB-lite"/>
    </source>
</evidence>